<dbReference type="AlphaFoldDB" id="A0A395HES9"/>
<dbReference type="RefSeq" id="XP_025580674.1">
    <property type="nucleotide sequence ID" value="XM_025718412.1"/>
</dbReference>
<organism evidence="1 2">
    <name type="scientific">Aspergillus ibericus CBS 121593</name>
    <dbReference type="NCBI Taxonomy" id="1448316"/>
    <lineage>
        <taxon>Eukaryota</taxon>
        <taxon>Fungi</taxon>
        <taxon>Dikarya</taxon>
        <taxon>Ascomycota</taxon>
        <taxon>Pezizomycotina</taxon>
        <taxon>Eurotiomycetes</taxon>
        <taxon>Eurotiomycetidae</taxon>
        <taxon>Eurotiales</taxon>
        <taxon>Aspergillaceae</taxon>
        <taxon>Aspergillus</taxon>
        <taxon>Aspergillus subgen. Circumdati</taxon>
    </lineage>
</organism>
<dbReference type="GeneID" id="37223277"/>
<dbReference type="EMBL" id="KZ824419">
    <property type="protein sequence ID" value="RAL06347.1"/>
    <property type="molecule type" value="Genomic_DNA"/>
</dbReference>
<dbReference type="VEuPathDB" id="FungiDB:BO80DRAFT_420644"/>
<evidence type="ECO:0000313" key="2">
    <source>
        <dbReference type="Proteomes" id="UP000249402"/>
    </source>
</evidence>
<gene>
    <name evidence="1" type="ORF">BO80DRAFT_420644</name>
</gene>
<keyword evidence="2" id="KW-1185">Reference proteome</keyword>
<sequence length="69" mass="7617">MADKPEAKDKKGEEAIVGLSSDIKTLQQLTSSAEAAKRHRERSKDERALRKLEEALGEMFKESGTAEGQ</sequence>
<proteinExistence type="predicted"/>
<dbReference type="Proteomes" id="UP000249402">
    <property type="component" value="Unassembled WGS sequence"/>
</dbReference>
<accession>A0A395HES9</accession>
<protein>
    <submittedName>
        <fullName evidence="1">Uncharacterized protein</fullName>
    </submittedName>
</protein>
<reference evidence="1 2" key="1">
    <citation type="submission" date="2018-02" db="EMBL/GenBank/DDBJ databases">
        <title>The genomes of Aspergillus section Nigri reveals drivers in fungal speciation.</title>
        <authorList>
            <consortium name="DOE Joint Genome Institute"/>
            <person name="Vesth T.C."/>
            <person name="Nybo J."/>
            <person name="Theobald S."/>
            <person name="Brandl J."/>
            <person name="Frisvad J.C."/>
            <person name="Nielsen K.F."/>
            <person name="Lyhne E.K."/>
            <person name="Kogle M.E."/>
            <person name="Kuo A."/>
            <person name="Riley R."/>
            <person name="Clum A."/>
            <person name="Nolan M."/>
            <person name="Lipzen A."/>
            <person name="Salamov A."/>
            <person name="Henrissat B."/>
            <person name="Wiebenga A."/>
            <person name="De vries R.P."/>
            <person name="Grigoriev I.V."/>
            <person name="Mortensen U.H."/>
            <person name="Andersen M.R."/>
            <person name="Baker S.E."/>
        </authorList>
    </citation>
    <scope>NUCLEOTIDE SEQUENCE [LARGE SCALE GENOMIC DNA]</scope>
    <source>
        <strain evidence="1 2">CBS 121593</strain>
    </source>
</reference>
<name>A0A395HES9_9EURO</name>
<evidence type="ECO:0000313" key="1">
    <source>
        <dbReference type="EMBL" id="RAL06347.1"/>
    </source>
</evidence>